<gene>
    <name evidence="5" type="ORF">KUTeg_017289</name>
</gene>
<dbReference type="PANTHER" id="PTHR11412">
    <property type="entry name" value="MACROGLOBULIN / COMPLEMENT"/>
    <property type="match status" value="1"/>
</dbReference>
<dbReference type="InterPro" id="IPR041555">
    <property type="entry name" value="MG3"/>
</dbReference>
<dbReference type="InterPro" id="IPR013783">
    <property type="entry name" value="Ig-like_fold"/>
</dbReference>
<dbReference type="PANTHER" id="PTHR11412:SF136">
    <property type="entry name" value="CD109 ANTIGEN"/>
    <property type="match status" value="1"/>
</dbReference>
<dbReference type="Gene3D" id="2.20.130.20">
    <property type="match status" value="2"/>
</dbReference>
<comment type="caution">
    <text evidence="5">The sequence shown here is derived from an EMBL/GenBank/DDBJ whole genome shotgun (WGS) entry which is preliminary data.</text>
</comment>
<dbReference type="Proteomes" id="UP001217089">
    <property type="component" value="Unassembled WGS sequence"/>
</dbReference>
<dbReference type="Pfam" id="PF00207">
    <property type="entry name" value="A2M"/>
    <property type="match status" value="1"/>
</dbReference>
<evidence type="ECO:0000313" key="6">
    <source>
        <dbReference type="Proteomes" id="UP001217089"/>
    </source>
</evidence>
<dbReference type="InterPro" id="IPR011625">
    <property type="entry name" value="A2M_N_BRD"/>
</dbReference>
<evidence type="ECO:0000256" key="2">
    <source>
        <dbReference type="ARBA" id="ARBA00022966"/>
    </source>
</evidence>
<dbReference type="SMART" id="SM01360">
    <property type="entry name" value="A2M"/>
    <property type="match status" value="1"/>
</dbReference>
<dbReference type="SMART" id="SM01359">
    <property type="entry name" value="A2M_N_2"/>
    <property type="match status" value="1"/>
</dbReference>
<evidence type="ECO:0000259" key="4">
    <source>
        <dbReference type="SMART" id="SM01360"/>
    </source>
</evidence>
<feature type="domain" description="Alpha-2-macroglobulin bait region" evidence="3">
    <location>
        <begin position="513"/>
        <end position="647"/>
    </location>
</feature>
<evidence type="ECO:0000259" key="3">
    <source>
        <dbReference type="SMART" id="SM01359"/>
    </source>
</evidence>
<evidence type="ECO:0000313" key="5">
    <source>
        <dbReference type="EMBL" id="KAJ8305154.1"/>
    </source>
</evidence>
<dbReference type="Pfam" id="PF17791">
    <property type="entry name" value="MG3"/>
    <property type="match status" value="1"/>
</dbReference>
<dbReference type="EMBL" id="JARBDR010000846">
    <property type="protein sequence ID" value="KAJ8305154.1"/>
    <property type="molecule type" value="Genomic_DNA"/>
</dbReference>
<dbReference type="Pfam" id="PF07703">
    <property type="entry name" value="A2M_BRD"/>
    <property type="match status" value="1"/>
</dbReference>
<proteinExistence type="predicted"/>
<dbReference type="Gene3D" id="2.60.40.1930">
    <property type="match status" value="2"/>
</dbReference>
<dbReference type="InterPro" id="IPR001599">
    <property type="entry name" value="Macroglobln_a2"/>
</dbReference>
<dbReference type="InterPro" id="IPR050473">
    <property type="entry name" value="A2M/Complement_sys"/>
</dbReference>
<reference evidence="5 6" key="1">
    <citation type="submission" date="2022-12" db="EMBL/GenBank/DDBJ databases">
        <title>Chromosome-level genome of Tegillarca granosa.</title>
        <authorList>
            <person name="Kim J."/>
        </authorList>
    </citation>
    <scope>NUCLEOTIDE SEQUENCE [LARGE SCALE GENOMIC DNA]</scope>
    <source>
        <strain evidence="5">Teg-2019</strain>
        <tissue evidence="5">Adductor muscle</tissue>
    </source>
</reference>
<dbReference type="Pfam" id="PF01835">
    <property type="entry name" value="MG2"/>
    <property type="match status" value="1"/>
</dbReference>
<keyword evidence="6" id="KW-1185">Reference proteome</keyword>
<name>A0ABQ9EIQ3_TEGGR</name>
<accession>A0ABQ9EIQ3</accession>
<keyword evidence="2" id="KW-0882">Thioester bond</keyword>
<keyword evidence="1" id="KW-0732">Signal</keyword>
<dbReference type="Gene3D" id="2.60.40.10">
    <property type="entry name" value="Immunoglobulins"/>
    <property type="match status" value="1"/>
</dbReference>
<organism evidence="5 6">
    <name type="scientific">Tegillarca granosa</name>
    <name type="common">Malaysian cockle</name>
    <name type="synonym">Anadara granosa</name>
    <dbReference type="NCBI Taxonomy" id="220873"/>
    <lineage>
        <taxon>Eukaryota</taxon>
        <taxon>Metazoa</taxon>
        <taxon>Spiralia</taxon>
        <taxon>Lophotrochozoa</taxon>
        <taxon>Mollusca</taxon>
        <taxon>Bivalvia</taxon>
        <taxon>Autobranchia</taxon>
        <taxon>Pteriomorphia</taxon>
        <taxon>Arcoida</taxon>
        <taxon>Arcoidea</taxon>
        <taxon>Arcidae</taxon>
        <taxon>Tegillarca</taxon>
    </lineage>
</organism>
<protein>
    <submittedName>
        <fullName evidence="5">Uncharacterized protein</fullName>
    </submittedName>
</protein>
<evidence type="ECO:0000256" key="1">
    <source>
        <dbReference type="ARBA" id="ARBA00022729"/>
    </source>
</evidence>
<feature type="domain" description="Alpha-2-macroglobulin" evidence="4">
    <location>
        <begin position="856"/>
        <end position="947"/>
    </location>
</feature>
<dbReference type="InterPro" id="IPR002890">
    <property type="entry name" value="MG2"/>
</dbReference>
<sequence>MVRRLFLGHVVRSSEKRYSIVQESCGALDLSSYWAHSYIALIPKVLRPGLPLNVTVTVFNTQPGKPDVFVRAELINKTDYKALAVADEVIRKDVPGTIKLNAGYLCSFKGICFTMSDKVAVILALHYFLRPIDTLQALPVSNVPKDLISTGQYHVTLHGLGGLHFSDGADIEYEQKHISIFIQTDKAVYKAGQTVHFRTFALHPNGKVSLNKMDIKIYASTKFDYIQDPKDNKIKQILGAQEAEYGVVTGSMIMDEKPTLGQWKIKVSTEVSSTVLFSLHFDKPFKDRVASSRFMGYTSQKMFKVAEYVLPKYKVELDIPPYALTTDREISGTVTAKSVIIHGEAKFTIPLEKLQEMTSTYQLIGDVVAGKHLLVTAVVTEKLNNMTMNDSTSVEIRKSSLDLKFPSNAKTSFIPGLTYTARVQLAEADGRPPMGHLQQLQFTVYAKYSHGFTSDWPGVKVVKFLEKTYRVPPTGLLNIDLELPTNATQAKYEDMERELFVTPLQDSYIHSQLNLLSSRHVAGGIASFRLKTTRPLNGTFYQSKHKGNAVKTGYINLQNNLTAYFDIEITPDMAPISKVILYYLEQQSGQIFADSATINVEGTLRNKVSLNFNATTAKPGECIDLDVSADPNSMVNVLAVDQSVMLLGSGNDISESEVISELSGYTPPAATYLYFYHPHNHQYGSHMTHNKLYPGYRFDESGTLVLTDASAYDHASYKSHSDSNINQLVRGQHSIIAIIIIEHSRLCRVYHYTVRSDTYESYPYKRSSSRLSHYKQLLARQAGCVCPGGSSGSFGPFPGLPGTTALTPYIPTPVPGMTLAPGFLPTMPPLAYQTFFRPTQAPLKKVEKMRTEFPETWLWINKTTGSDGHVHFTTKAPDSITSWIASAFAVNKNSGIGLSSSSAQLQTFRPFFISLNLPYSVVRGEELVLQANVLVTFEKSEDFRNIIITDAVGTQQYVSRTQTETVNIKAGEATSVYFPIVPAEIGKIDISVKAQSSVAADGVKRKLLVEKCSNKAMDILHRF</sequence>